<reference evidence="2 3" key="1">
    <citation type="submission" date="2019-09" db="EMBL/GenBank/DDBJ databases">
        <title>Goodfellowia gen. nov., a new genus of the Pseudonocardineae related to Actinoalloteichus, containing Goodfellowia coeruleoviolacea gen. nov., comb. nov. gen. nov., comb. nov.</title>
        <authorList>
            <person name="Labeda D."/>
        </authorList>
    </citation>
    <scope>NUCLEOTIDE SEQUENCE [LARGE SCALE GENOMIC DNA]</scope>
    <source>
        <strain evidence="2 3">AN110305</strain>
    </source>
</reference>
<evidence type="ECO:0000313" key="2">
    <source>
        <dbReference type="EMBL" id="KAA2257521.1"/>
    </source>
</evidence>
<name>A0A5B2X2Y3_9PSEU</name>
<dbReference type="EMBL" id="VUOB01000045">
    <property type="protein sequence ID" value="KAA2257521.1"/>
    <property type="molecule type" value="Genomic_DNA"/>
</dbReference>
<evidence type="ECO:0000313" key="3">
    <source>
        <dbReference type="Proteomes" id="UP000323454"/>
    </source>
</evidence>
<protein>
    <submittedName>
        <fullName evidence="2">Uncharacterized protein</fullName>
    </submittedName>
</protein>
<comment type="caution">
    <text evidence="2">The sequence shown here is derived from an EMBL/GenBank/DDBJ whole genome shotgun (WGS) entry which is preliminary data.</text>
</comment>
<dbReference type="Proteomes" id="UP000323454">
    <property type="component" value="Unassembled WGS sequence"/>
</dbReference>
<organism evidence="2 3">
    <name type="scientific">Solihabitans fulvus</name>
    <dbReference type="NCBI Taxonomy" id="1892852"/>
    <lineage>
        <taxon>Bacteria</taxon>
        <taxon>Bacillati</taxon>
        <taxon>Actinomycetota</taxon>
        <taxon>Actinomycetes</taxon>
        <taxon>Pseudonocardiales</taxon>
        <taxon>Pseudonocardiaceae</taxon>
        <taxon>Solihabitans</taxon>
    </lineage>
</organism>
<gene>
    <name evidence="2" type="ORF">F0L68_24800</name>
</gene>
<proteinExistence type="predicted"/>
<feature type="region of interest" description="Disordered" evidence="1">
    <location>
        <begin position="65"/>
        <end position="84"/>
    </location>
</feature>
<dbReference type="OrthoDB" id="9857795at2"/>
<dbReference type="AlphaFoldDB" id="A0A5B2X2Y3"/>
<evidence type="ECO:0000256" key="1">
    <source>
        <dbReference type="SAM" id="MobiDB-lite"/>
    </source>
</evidence>
<accession>A0A5B2X2Y3</accession>
<keyword evidence="3" id="KW-1185">Reference proteome</keyword>
<dbReference type="RefSeq" id="WP_149852200.1">
    <property type="nucleotide sequence ID" value="NZ_VUOB01000045.1"/>
</dbReference>
<reference evidence="2 3" key="2">
    <citation type="submission" date="2019-09" db="EMBL/GenBank/DDBJ databases">
        <authorList>
            <person name="Jin C."/>
        </authorList>
    </citation>
    <scope>NUCLEOTIDE SEQUENCE [LARGE SCALE GENOMIC DNA]</scope>
    <source>
        <strain evidence="2 3">AN110305</strain>
    </source>
</reference>
<sequence length="223" mass="22776">MGARKYALGLSAAVVTMAVGGLTAPRDFLQPQATAQASVSANDDETVQDGKGDVTLTGRAQLTEDEAGVKQKQKSGDAATLDPGETLCTGAKGDAHLGSDGSMKGTVACQDDVVFEQDEDTDDGEKPTGQQVEVSDVTDDLASGDVTVTLDHDPAKKVKFMSCPEKSGDVTISGTSAHSSDAPCTMTADGAKALDDKFGPGIFQPGDRIAVGHGDGTVSKGKR</sequence>